<protein>
    <submittedName>
        <fullName evidence="1">Uncharacterized protein</fullName>
    </submittedName>
</protein>
<evidence type="ECO:0000313" key="2">
    <source>
        <dbReference type="EMBL" id="MBP2049279.1"/>
    </source>
</evidence>
<evidence type="ECO:0000313" key="3">
    <source>
        <dbReference type="Proteomes" id="UP000092659"/>
    </source>
</evidence>
<evidence type="ECO:0000313" key="4">
    <source>
        <dbReference type="Proteomes" id="UP001519309"/>
    </source>
</evidence>
<dbReference type="Proteomes" id="UP001519309">
    <property type="component" value="Unassembled WGS sequence"/>
</dbReference>
<gene>
    <name evidence="1" type="ORF">AVL59_05905</name>
    <name evidence="2" type="ORF">J2Z21_002210</name>
</gene>
<organism evidence="1 3">
    <name type="scientific">Streptomyces griseochromogenes</name>
    <dbReference type="NCBI Taxonomy" id="68214"/>
    <lineage>
        <taxon>Bacteria</taxon>
        <taxon>Bacillati</taxon>
        <taxon>Actinomycetota</taxon>
        <taxon>Actinomycetes</taxon>
        <taxon>Kitasatosporales</taxon>
        <taxon>Streptomycetaceae</taxon>
        <taxon>Streptomyces</taxon>
    </lineage>
</organism>
<keyword evidence="4" id="KW-1185">Reference proteome</keyword>
<proteinExistence type="predicted"/>
<reference evidence="2 4" key="2">
    <citation type="submission" date="2021-03" db="EMBL/GenBank/DDBJ databases">
        <title>Genomic Encyclopedia of Type Strains, Phase IV (KMG-IV): sequencing the most valuable type-strain genomes for metagenomic binning, comparative biology and taxonomic classification.</title>
        <authorList>
            <person name="Goeker M."/>
        </authorList>
    </citation>
    <scope>NUCLEOTIDE SEQUENCE [LARGE SCALE GENOMIC DNA]</scope>
    <source>
        <strain evidence="2 4">DSM 40499</strain>
    </source>
</reference>
<sequence length="84" mass="9491">MLTSAWIMDEQQHQADKLTSDSQQTYHLRRNQLNSIADQWYSVNSDWASSHDHPGCSPNDGVYKQIEGWANDGGAQFRGMAGIH</sequence>
<accession>A0A1B1ARJ0</accession>
<dbReference type="EMBL" id="JAGGLP010000004">
    <property type="protein sequence ID" value="MBP2049279.1"/>
    <property type="molecule type" value="Genomic_DNA"/>
</dbReference>
<reference evidence="1 3" key="1">
    <citation type="submission" date="2016-06" db="EMBL/GenBank/DDBJ databases">
        <title>Complete genome sequence of Streptomyces griseochromogenes ATCC 14511, the Blasticidin S producer.</title>
        <authorList>
            <person name="Wu L."/>
        </authorList>
    </citation>
    <scope>NUCLEOTIDE SEQUENCE [LARGE SCALE GENOMIC DNA]</scope>
    <source>
        <strain evidence="1 3">ATCC 14511</strain>
    </source>
</reference>
<dbReference type="KEGG" id="sgs:AVL59_05905"/>
<evidence type="ECO:0000313" key="1">
    <source>
        <dbReference type="EMBL" id="ANP49181.1"/>
    </source>
</evidence>
<name>A0A1B1ARJ0_9ACTN</name>
<dbReference type="Proteomes" id="UP000092659">
    <property type="component" value="Chromosome"/>
</dbReference>
<dbReference type="AlphaFoldDB" id="A0A1B1ARJ0"/>
<dbReference type="EMBL" id="CP016279">
    <property type="protein sequence ID" value="ANP49181.1"/>
    <property type="molecule type" value="Genomic_DNA"/>
</dbReference>
<dbReference type="RefSeq" id="WP_067300129.1">
    <property type="nucleotide sequence ID" value="NZ_CP016279.1"/>
</dbReference>